<dbReference type="InterPro" id="IPR003661">
    <property type="entry name" value="HisK_dim/P_dom"/>
</dbReference>
<proteinExistence type="predicted"/>
<keyword evidence="5 14" id="KW-0597">Phosphoprotein</keyword>
<reference evidence="23 24" key="1">
    <citation type="journal article" date="2024" name="ISME J.">
        <title>Tailless and filamentous prophages are predominant in marine Vibrio.</title>
        <authorList>
            <person name="Steensen K."/>
            <person name="Seneca J."/>
            <person name="Bartlau N."/>
            <person name="Yu X.A."/>
            <person name="Hussain F.A."/>
            <person name="Polz M.F."/>
        </authorList>
    </citation>
    <scope>NUCLEOTIDE SEQUENCE [LARGE SCALE GENOMIC DNA]</scope>
    <source>
        <strain evidence="23 24">10N.222.51.A1</strain>
    </source>
</reference>
<evidence type="ECO:0000256" key="3">
    <source>
        <dbReference type="ARBA" id="ARBA00012438"/>
    </source>
</evidence>
<keyword evidence="7" id="KW-0547">Nucleotide-binding</keyword>
<comment type="caution">
    <text evidence="23">The sequence shown here is derived from an EMBL/GenBank/DDBJ whole genome shotgun (WGS) entry which is preliminary data.</text>
</comment>
<dbReference type="InterPro" id="IPR000014">
    <property type="entry name" value="PAS"/>
</dbReference>
<evidence type="ECO:0000256" key="13">
    <source>
        <dbReference type="PROSITE-ProRule" id="PRU00110"/>
    </source>
</evidence>
<feature type="transmembrane region" description="Helical" evidence="16">
    <location>
        <begin position="832"/>
        <end position="855"/>
    </location>
</feature>
<dbReference type="Pfam" id="PF00512">
    <property type="entry name" value="HisKA"/>
    <property type="match status" value="1"/>
</dbReference>
<evidence type="ECO:0000256" key="6">
    <source>
        <dbReference type="ARBA" id="ARBA00022692"/>
    </source>
</evidence>
<keyword evidence="15" id="KW-0175">Coiled coil</keyword>
<evidence type="ECO:0000256" key="9">
    <source>
        <dbReference type="ARBA" id="ARBA00022840"/>
    </source>
</evidence>
<feature type="domain" description="Response regulatory" evidence="19">
    <location>
        <begin position="1586"/>
        <end position="1707"/>
    </location>
</feature>
<feature type="transmembrane region" description="Helical" evidence="16">
    <location>
        <begin position="793"/>
        <end position="811"/>
    </location>
</feature>
<dbReference type="Pfam" id="PF00497">
    <property type="entry name" value="SBP_bac_3"/>
    <property type="match status" value="2"/>
</dbReference>
<feature type="modified residue" description="4-aspartylphosphate" evidence="14">
    <location>
        <position position="1785"/>
    </location>
</feature>
<dbReference type="InterPro" id="IPR036641">
    <property type="entry name" value="HPT_dom_sf"/>
</dbReference>
<organism evidence="23 24">
    <name type="scientific">Vibrio gallaecicus</name>
    <dbReference type="NCBI Taxonomy" id="552386"/>
    <lineage>
        <taxon>Bacteria</taxon>
        <taxon>Pseudomonadati</taxon>
        <taxon>Pseudomonadota</taxon>
        <taxon>Gammaproteobacteria</taxon>
        <taxon>Vibrionales</taxon>
        <taxon>Vibrionaceae</taxon>
        <taxon>Vibrio</taxon>
    </lineage>
</organism>
<feature type="modified residue" description="4-aspartylphosphate" evidence="14">
    <location>
        <position position="1640"/>
    </location>
</feature>
<dbReference type="Gene3D" id="3.30.565.10">
    <property type="entry name" value="Histidine kinase-like ATPase, C-terminal domain"/>
    <property type="match status" value="1"/>
</dbReference>
<dbReference type="SUPFAM" id="SSF53850">
    <property type="entry name" value="Periplasmic binding protein-like II"/>
    <property type="match status" value="3"/>
</dbReference>
<dbReference type="EC" id="2.7.13.3" evidence="3"/>
<dbReference type="SUPFAM" id="SSF47384">
    <property type="entry name" value="Homodimeric domain of signal transducing histidine kinase"/>
    <property type="match status" value="1"/>
</dbReference>
<evidence type="ECO:0000259" key="20">
    <source>
        <dbReference type="PROSITE" id="PS50112"/>
    </source>
</evidence>
<dbReference type="SUPFAM" id="SSF47226">
    <property type="entry name" value="Histidine-containing phosphotransfer domain, HPT domain"/>
    <property type="match status" value="1"/>
</dbReference>
<keyword evidence="17" id="KW-0732">Signal</keyword>
<comment type="subcellular location">
    <subcellularLocation>
        <location evidence="2">Cell membrane</location>
        <topology evidence="2">Multi-pass membrane protein</topology>
    </subcellularLocation>
</comment>
<keyword evidence="12 16" id="KW-0472">Membrane</keyword>
<evidence type="ECO:0000256" key="16">
    <source>
        <dbReference type="SAM" id="Phobius"/>
    </source>
</evidence>
<feature type="domain" description="Response regulatory" evidence="19">
    <location>
        <begin position="1736"/>
        <end position="1852"/>
    </location>
</feature>
<evidence type="ECO:0000313" key="23">
    <source>
        <dbReference type="EMBL" id="MFA0568029.1"/>
    </source>
</evidence>
<dbReference type="Proteomes" id="UP001570417">
    <property type="component" value="Unassembled WGS sequence"/>
</dbReference>
<feature type="coiled-coil region" evidence="15">
    <location>
        <begin position="1319"/>
        <end position="1346"/>
    </location>
</feature>
<evidence type="ECO:0000256" key="12">
    <source>
        <dbReference type="ARBA" id="ARBA00023136"/>
    </source>
</evidence>
<sequence length="2098" mass="231951">MSSMIRSVLIVLFTSFFLSQPSWGDSHTLGSAHSPRVIHNEDQNSTSTPLKQVLFSKAEQDWISKNPVIKFAADPDFTPVEFFDEQGNYIGIVADVLSYVSAQTGLSFEVKQTQSWKQSVELLNTGKVDILPLISSHGRTDQPLLFTESYLDYPSVILVRNDTQGVTSLDDLKERKVVVVSEWSAEHDIKENYPEIEMLVAGSSREAIDKLLFGHADAMIHYFPVASYELVQRGIGSVRIAGRTNEIDGAMAIHNSLPLLHSILQKTLSEIPPHVKQAILSKWLKNSTMGSGGKKLDLTEQESKWLSDNPIIKVGHDQDWKPFSFTYNGHSKGFSVEYARLLSDLIGVEFEFYSGPWSQVYEQATNNEFDLILDLIKTPEREKNSFLYTPPYARNPNAIVTKKSAIYTDLNSLKGKTVSFVEGSFLAEVLEDYDVTLSPRPDSLQAFKALQFGEVDAVLSRVVIARQVINENALYDLEIKSELDTGNSELDNMNIGVPKQKPLLHSILVKAMQHIDMNDVDELRQNILALDIAGSVRLNRDEIASVMKKPTLTVSAINDSDQFVSSELRFDVHQAVLEAIGQKVGVAFEYHNDGMLNGGFESFSNDNLDIIIGNSDFFDSAKDYSIKKPILTSYYAVAMRHTSNPITSLSDLSSERIIGVVGSNRYIAELNNLYPDVFFGKVMDEQSGLEEVRNGGLDGLIADGLNLEHFIYKNEWVDLDIALVTSKKIQYLMAFNNHVDKGVISALNKAQKRLSEDEYTAIYAENNTLAVTPNEGQVKQKELLSTSQINTSLILKIAVGIVVVIAALFLFPLLLNRYLSNNTISNLYTNKLMLVASAFIVAVLSIVSVAAYVVIEKVEQQTRHNIQISLSGITEALNTSIDIWIDGRVSYINSIANDPALHPMVDELLLVEPIKEEIKFSTVLIDLRVYFASQQALHGDRGFFIISKDRINIASMRDSNLGEVNVIQQQRPELLDRVFLGETVLITPIASDLSDGGEDVDATMFIAAPIFDGVGEVIAAMTIRYDPAFEFSQIFSSGSVGLSGESYAFDKQGMFLSRSRFEETLKDANLLGKESNAILNMQLLKPKVAVSGAIPEDKFLTDDERFTKAYVGAIRDTKGSSGEGYLDYRGIPVLGSWVWRENDQFGFVTEIDEQEALKGYIFTRNLIVSLLSFTVFLTIGLTGLSLWLGRRTQTVLMKSNEELEQSVRERTLSLTSIIETAIDGIIVLDENGDIVEFSPAAERIFGYQKLEVLHANINMLMKPIDTAEDTVIDPSVCKELEYLAKCKDGSVVAIEISSAKAIIGEQFFYTCIVRDITQRKATQDALEQAKNAAEDATKSKSDFLANMSHEIRTPMNAIIGMSYLALQTELTRKQGDYLNKILNASNSLLGVINDILDFSKIEAGKLDLEVIPFSVDGVMDNISNIVTVKSREKNLELLIAIDPDVPPVLLGDPLRIGQVLLNLANNAVKFTKEGEVVVKVELVARQGNTVQLRFTVQDSGIGMTDEQMQRLFTAFSQADSSVTRQYGGTGLGLTISKNLVELMDGEIGCESTEGVGSTFFFTVDLPVDVNAYAKLPRLSNEYQGLKTLIVDDSEESRDILISMTQSMGLRAEAVSSGMLSLVELTEADGNGQPYDLVIMDYKMPHMSGIDTIESLRKLKLSLSPKVIMVTAYAEDEVREQAQKLHLDGFLAKPVSSSSLFDTISDAFDDRATNNPIAINQTNLMDVDITEGVRGADILLVEDNEVNQQVATELLELAQFNVTIANNGLEAVEAVQNGTFDVVLMDIQMPVMDGYLATDKIRNELKMVDLPIIAMTANAMASDKEKCLNAGMNDHVAKPIDPNVLFRVLNQWITPKDRDLPELIGMEESELSETEAELPILEGFDVESAVARMGGRLKSYNKALSMVSETLLNSVEEIKQALESDDITQAVLVTHTLKGVSGNISCTDLFEATEALELALLETEAQADALVSTQTMNPQTNALFDQIESAAIQALNVITDYLNILSQVNSGAEKAESNQQNRDMDQVQSLMKKLAVEMNEYDMNAGETCEVLAELLTGTEVSEDVMKLEGYISGYEFDEALELLKSIESQLLVSESTMD</sequence>
<dbReference type="CDD" id="cd16922">
    <property type="entry name" value="HATPase_EvgS-ArcB-TorS-like"/>
    <property type="match status" value="1"/>
</dbReference>
<dbReference type="InterPro" id="IPR011006">
    <property type="entry name" value="CheY-like_superfamily"/>
</dbReference>
<dbReference type="InterPro" id="IPR000700">
    <property type="entry name" value="PAS-assoc_C"/>
</dbReference>
<feature type="signal peptide" evidence="17">
    <location>
        <begin position="1"/>
        <end position="24"/>
    </location>
</feature>
<dbReference type="SMART" id="SM00091">
    <property type="entry name" value="PAS"/>
    <property type="match status" value="1"/>
</dbReference>
<dbReference type="PRINTS" id="PR00344">
    <property type="entry name" value="BCTRLSENSOR"/>
</dbReference>
<dbReference type="InterPro" id="IPR036890">
    <property type="entry name" value="HATPase_C_sf"/>
</dbReference>
<feature type="domain" description="HPt" evidence="22">
    <location>
        <begin position="1895"/>
        <end position="2000"/>
    </location>
</feature>
<evidence type="ECO:0000256" key="10">
    <source>
        <dbReference type="ARBA" id="ARBA00022989"/>
    </source>
</evidence>
<evidence type="ECO:0000256" key="1">
    <source>
        <dbReference type="ARBA" id="ARBA00000085"/>
    </source>
</evidence>
<dbReference type="SMART" id="SM00387">
    <property type="entry name" value="HATPase_c"/>
    <property type="match status" value="1"/>
</dbReference>
<dbReference type="SUPFAM" id="SSF55874">
    <property type="entry name" value="ATPase domain of HSP90 chaperone/DNA topoisomerase II/histidine kinase"/>
    <property type="match status" value="1"/>
</dbReference>
<dbReference type="EMBL" id="JBFRUW010000018">
    <property type="protein sequence ID" value="MFA0568029.1"/>
    <property type="molecule type" value="Genomic_DNA"/>
</dbReference>
<dbReference type="CDD" id="cd00082">
    <property type="entry name" value="HisKA"/>
    <property type="match status" value="1"/>
</dbReference>
<dbReference type="CDD" id="cd17546">
    <property type="entry name" value="REC_hyHK_CKI1_RcsC-like"/>
    <property type="match status" value="2"/>
</dbReference>
<keyword evidence="10 16" id="KW-1133">Transmembrane helix</keyword>
<dbReference type="InterPro" id="IPR001638">
    <property type="entry name" value="Solute-binding_3/MltF_N"/>
</dbReference>
<comment type="catalytic activity">
    <reaction evidence="1">
        <text>ATP + protein L-histidine = ADP + protein N-phospho-L-histidine.</text>
        <dbReference type="EC" id="2.7.13.3"/>
    </reaction>
</comment>
<dbReference type="SUPFAM" id="SSF55785">
    <property type="entry name" value="PYP-like sensor domain (PAS domain)"/>
    <property type="match status" value="1"/>
</dbReference>
<evidence type="ECO:0000259" key="18">
    <source>
        <dbReference type="PROSITE" id="PS50109"/>
    </source>
</evidence>
<dbReference type="Gene3D" id="1.20.120.160">
    <property type="entry name" value="HPT domain"/>
    <property type="match status" value="1"/>
</dbReference>
<dbReference type="Pfam" id="PF00989">
    <property type="entry name" value="PAS"/>
    <property type="match status" value="1"/>
</dbReference>
<evidence type="ECO:0000256" key="11">
    <source>
        <dbReference type="ARBA" id="ARBA00023012"/>
    </source>
</evidence>
<dbReference type="InterPro" id="IPR003594">
    <property type="entry name" value="HATPase_dom"/>
</dbReference>
<dbReference type="InterPro" id="IPR013767">
    <property type="entry name" value="PAS_fold"/>
</dbReference>
<dbReference type="PROSITE" id="PS50894">
    <property type="entry name" value="HPT"/>
    <property type="match status" value="1"/>
</dbReference>
<dbReference type="Pfam" id="PF01627">
    <property type="entry name" value="Hpt"/>
    <property type="match status" value="1"/>
</dbReference>
<feature type="domain" description="PAC" evidence="21">
    <location>
        <begin position="1278"/>
        <end position="1328"/>
    </location>
</feature>
<evidence type="ECO:0000256" key="8">
    <source>
        <dbReference type="ARBA" id="ARBA00022801"/>
    </source>
</evidence>
<dbReference type="SMART" id="SM00388">
    <property type="entry name" value="HisKA"/>
    <property type="match status" value="1"/>
</dbReference>
<gene>
    <name evidence="23" type="ORF">AB4566_07060</name>
</gene>
<evidence type="ECO:0000256" key="14">
    <source>
        <dbReference type="PROSITE-ProRule" id="PRU00169"/>
    </source>
</evidence>
<dbReference type="PROSITE" id="PS50110">
    <property type="entry name" value="RESPONSE_REGULATORY"/>
    <property type="match status" value="2"/>
</dbReference>
<dbReference type="InterPro" id="IPR004358">
    <property type="entry name" value="Sig_transdc_His_kin-like_C"/>
</dbReference>
<evidence type="ECO:0000259" key="22">
    <source>
        <dbReference type="PROSITE" id="PS50894"/>
    </source>
</evidence>
<dbReference type="Pfam" id="PF00072">
    <property type="entry name" value="Response_reg"/>
    <property type="match status" value="2"/>
</dbReference>
<dbReference type="RefSeq" id="WP_372265523.1">
    <property type="nucleotide sequence ID" value="NZ_JBFRUW010000018.1"/>
</dbReference>
<dbReference type="InterPro" id="IPR005467">
    <property type="entry name" value="His_kinase_dom"/>
</dbReference>
<protein>
    <recommendedName>
        <fullName evidence="3">histidine kinase</fullName>
        <ecNumber evidence="3">2.7.13.3</ecNumber>
    </recommendedName>
</protein>
<dbReference type="SUPFAM" id="SSF52172">
    <property type="entry name" value="CheY-like"/>
    <property type="match status" value="2"/>
</dbReference>
<keyword evidence="11" id="KW-0902">Two-component regulatory system</keyword>
<evidence type="ECO:0000256" key="2">
    <source>
        <dbReference type="ARBA" id="ARBA00004651"/>
    </source>
</evidence>
<dbReference type="PANTHER" id="PTHR45339">
    <property type="entry name" value="HYBRID SIGNAL TRANSDUCTION HISTIDINE KINASE J"/>
    <property type="match status" value="1"/>
</dbReference>
<keyword evidence="6 16" id="KW-0812">Transmembrane</keyword>
<evidence type="ECO:0000259" key="19">
    <source>
        <dbReference type="PROSITE" id="PS50110"/>
    </source>
</evidence>
<dbReference type="SMART" id="SM00062">
    <property type="entry name" value="PBPb"/>
    <property type="match status" value="3"/>
</dbReference>
<dbReference type="CDD" id="cd00130">
    <property type="entry name" value="PAS"/>
    <property type="match status" value="1"/>
</dbReference>
<dbReference type="Gene3D" id="1.10.287.130">
    <property type="match status" value="1"/>
</dbReference>
<dbReference type="Gene3D" id="3.30.450.20">
    <property type="entry name" value="PAS domain"/>
    <property type="match status" value="1"/>
</dbReference>
<evidence type="ECO:0000313" key="24">
    <source>
        <dbReference type="Proteomes" id="UP001570417"/>
    </source>
</evidence>
<feature type="domain" description="PAS" evidence="20">
    <location>
        <begin position="1210"/>
        <end position="1263"/>
    </location>
</feature>
<dbReference type="InterPro" id="IPR036097">
    <property type="entry name" value="HisK_dim/P_sf"/>
</dbReference>
<dbReference type="InterPro" id="IPR035965">
    <property type="entry name" value="PAS-like_dom_sf"/>
</dbReference>
<dbReference type="Pfam" id="PF02518">
    <property type="entry name" value="HATPase_c"/>
    <property type="match status" value="1"/>
</dbReference>
<dbReference type="Gene3D" id="3.40.50.2300">
    <property type="match status" value="2"/>
</dbReference>
<name>A0ABV4N9D7_9VIBR</name>
<keyword evidence="24" id="KW-1185">Reference proteome</keyword>
<dbReference type="PROSITE" id="PS50113">
    <property type="entry name" value="PAC"/>
    <property type="match status" value="1"/>
</dbReference>
<evidence type="ECO:0000256" key="4">
    <source>
        <dbReference type="ARBA" id="ARBA00022475"/>
    </source>
</evidence>
<dbReference type="Gene3D" id="3.40.190.10">
    <property type="entry name" value="Periplasmic binding protein-like II"/>
    <property type="match status" value="6"/>
</dbReference>
<feature type="domain" description="Histidine kinase" evidence="18">
    <location>
        <begin position="1346"/>
        <end position="1567"/>
    </location>
</feature>
<feature type="modified residue" description="Phosphohistidine" evidence="13">
    <location>
        <position position="1934"/>
    </location>
</feature>
<evidence type="ECO:0000256" key="5">
    <source>
        <dbReference type="ARBA" id="ARBA00022553"/>
    </source>
</evidence>
<keyword evidence="4" id="KW-1003">Cell membrane</keyword>
<dbReference type="PANTHER" id="PTHR45339:SF1">
    <property type="entry name" value="HYBRID SIGNAL TRANSDUCTION HISTIDINE KINASE J"/>
    <property type="match status" value="1"/>
</dbReference>
<dbReference type="NCBIfam" id="TIGR00229">
    <property type="entry name" value="sensory_box"/>
    <property type="match status" value="1"/>
</dbReference>
<dbReference type="SMART" id="SM00448">
    <property type="entry name" value="REC"/>
    <property type="match status" value="2"/>
</dbReference>
<evidence type="ECO:0000256" key="7">
    <source>
        <dbReference type="ARBA" id="ARBA00022741"/>
    </source>
</evidence>
<accession>A0ABV4N9D7</accession>
<evidence type="ECO:0000256" key="15">
    <source>
        <dbReference type="SAM" id="Coils"/>
    </source>
</evidence>
<evidence type="ECO:0000256" key="17">
    <source>
        <dbReference type="SAM" id="SignalP"/>
    </source>
</evidence>
<dbReference type="PROSITE" id="PS50112">
    <property type="entry name" value="PAS"/>
    <property type="match status" value="1"/>
</dbReference>
<keyword evidence="9" id="KW-0067">ATP-binding</keyword>
<keyword evidence="8" id="KW-0378">Hydrolase</keyword>
<dbReference type="InterPro" id="IPR001789">
    <property type="entry name" value="Sig_transdc_resp-reg_receiver"/>
</dbReference>
<evidence type="ECO:0000259" key="21">
    <source>
        <dbReference type="PROSITE" id="PS50113"/>
    </source>
</evidence>
<feature type="chain" id="PRO_5045060810" description="histidine kinase" evidence="17">
    <location>
        <begin position="25"/>
        <end position="2098"/>
    </location>
</feature>
<dbReference type="InterPro" id="IPR008207">
    <property type="entry name" value="Sig_transdc_His_kin_Hpt_dom"/>
</dbReference>
<dbReference type="PROSITE" id="PS50109">
    <property type="entry name" value="HIS_KIN"/>
    <property type="match status" value="1"/>
</dbReference>
<dbReference type="CDD" id="cd01007">
    <property type="entry name" value="PBP2_BvgS_HisK_like"/>
    <property type="match status" value="2"/>
</dbReference>